<sequence>MKNLRMEGKEIHQTGKGITQKGKLKKAKTMKDVECKCHYNCNNSISKEARHK</sequence>
<keyword evidence="3" id="KW-1185">Reference proteome</keyword>
<feature type="region of interest" description="Disordered" evidence="1">
    <location>
        <begin position="1"/>
        <end position="25"/>
    </location>
</feature>
<proteinExistence type="predicted"/>
<dbReference type="EMBL" id="CAACVG010008205">
    <property type="protein sequence ID" value="VEN48966.1"/>
    <property type="molecule type" value="Genomic_DNA"/>
</dbReference>
<reference evidence="2 3" key="1">
    <citation type="submission" date="2019-01" db="EMBL/GenBank/DDBJ databases">
        <authorList>
            <person name="Sayadi A."/>
        </authorList>
    </citation>
    <scope>NUCLEOTIDE SEQUENCE [LARGE SCALE GENOMIC DNA]</scope>
</reference>
<accession>A0A653CNV3</accession>
<evidence type="ECO:0000313" key="2">
    <source>
        <dbReference type="EMBL" id="VEN48966.1"/>
    </source>
</evidence>
<name>A0A653CNV3_CALMS</name>
<protein>
    <submittedName>
        <fullName evidence="2">Uncharacterized protein</fullName>
    </submittedName>
</protein>
<dbReference type="AlphaFoldDB" id="A0A653CNV3"/>
<organism evidence="2 3">
    <name type="scientific">Callosobruchus maculatus</name>
    <name type="common">Southern cowpea weevil</name>
    <name type="synonym">Pulse bruchid</name>
    <dbReference type="NCBI Taxonomy" id="64391"/>
    <lineage>
        <taxon>Eukaryota</taxon>
        <taxon>Metazoa</taxon>
        <taxon>Ecdysozoa</taxon>
        <taxon>Arthropoda</taxon>
        <taxon>Hexapoda</taxon>
        <taxon>Insecta</taxon>
        <taxon>Pterygota</taxon>
        <taxon>Neoptera</taxon>
        <taxon>Endopterygota</taxon>
        <taxon>Coleoptera</taxon>
        <taxon>Polyphaga</taxon>
        <taxon>Cucujiformia</taxon>
        <taxon>Chrysomeloidea</taxon>
        <taxon>Chrysomelidae</taxon>
        <taxon>Bruchinae</taxon>
        <taxon>Bruchini</taxon>
        <taxon>Callosobruchus</taxon>
    </lineage>
</organism>
<evidence type="ECO:0000313" key="3">
    <source>
        <dbReference type="Proteomes" id="UP000410492"/>
    </source>
</evidence>
<feature type="non-terminal residue" evidence="2">
    <location>
        <position position="52"/>
    </location>
</feature>
<dbReference type="Proteomes" id="UP000410492">
    <property type="component" value="Unassembled WGS sequence"/>
</dbReference>
<feature type="compositionally biased region" description="Basic and acidic residues" evidence="1">
    <location>
        <begin position="1"/>
        <end position="13"/>
    </location>
</feature>
<evidence type="ECO:0000256" key="1">
    <source>
        <dbReference type="SAM" id="MobiDB-lite"/>
    </source>
</evidence>
<gene>
    <name evidence="2" type="ORF">CALMAC_LOCUS10233</name>
</gene>